<gene>
    <name evidence="2" type="ORF">MNBD_DELTA01-1395</name>
</gene>
<dbReference type="Pfam" id="PF03597">
    <property type="entry name" value="FixS"/>
    <property type="match status" value="1"/>
</dbReference>
<feature type="transmembrane region" description="Helical" evidence="1">
    <location>
        <begin position="6"/>
        <end position="26"/>
    </location>
</feature>
<keyword evidence="1" id="KW-0812">Transmembrane</keyword>
<keyword evidence="1" id="KW-1133">Transmembrane helix</keyword>
<dbReference type="PANTHER" id="PTHR41532">
    <property type="entry name" value="FIXS PROTEIN"/>
    <property type="match status" value="1"/>
</dbReference>
<accession>A0A3B0QUJ5</accession>
<sequence>MEMLYIMIPAAILLGLGGLAALIWSIKSGQFEDMEGPKYRIFFEDDD</sequence>
<organism evidence="2">
    <name type="scientific">hydrothermal vent metagenome</name>
    <dbReference type="NCBI Taxonomy" id="652676"/>
    <lineage>
        <taxon>unclassified sequences</taxon>
        <taxon>metagenomes</taxon>
        <taxon>ecological metagenomes</taxon>
    </lineage>
</organism>
<dbReference type="AlphaFoldDB" id="A0A3B0QUJ5"/>
<dbReference type="InterPro" id="IPR004714">
    <property type="entry name" value="Cyt_oxidase_maturation_cbb3"/>
</dbReference>
<reference evidence="2" key="1">
    <citation type="submission" date="2018-06" db="EMBL/GenBank/DDBJ databases">
        <authorList>
            <person name="Zhirakovskaya E."/>
        </authorList>
    </citation>
    <scope>NUCLEOTIDE SEQUENCE</scope>
</reference>
<evidence type="ECO:0000313" key="2">
    <source>
        <dbReference type="EMBL" id="VAV83387.1"/>
    </source>
</evidence>
<evidence type="ECO:0000256" key="1">
    <source>
        <dbReference type="SAM" id="Phobius"/>
    </source>
</evidence>
<protein>
    <submittedName>
        <fullName evidence="2">Type cbb3 cytochrome oxidase biogenesis protein CcoS, involved in heme b insertion</fullName>
    </submittedName>
</protein>
<dbReference type="NCBIfam" id="TIGR00847">
    <property type="entry name" value="ccoS"/>
    <property type="match status" value="1"/>
</dbReference>
<dbReference type="EMBL" id="UOEA01000038">
    <property type="protein sequence ID" value="VAV83387.1"/>
    <property type="molecule type" value="Genomic_DNA"/>
</dbReference>
<keyword evidence="1" id="KW-0472">Membrane</keyword>
<name>A0A3B0QUJ5_9ZZZZ</name>
<proteinExistence type="predicted"/>
<dbReference type="PANTHER" id="PTHR41532:SF1">
    <property type="entry name" value="FIXS PROTEIN"/>
    <property type="match status" value="1"/>
</dbReference>